<keyword evidence="3" id="KW-1185">Reference proteome</keyword>
<dbReference type="OrthoDB" id="7057921at2"/>
<dbReference type="Pfam" id="PF11101">
    <property type="entry name" value="DUF2884"/>
    <property type="match status" value="1"/>
</dbReference>
<dbReference type="RefSeq" id="WP_038018028.1">
    <property type="nucleotide sequence ID" value="NZ_JPKR02000004.1"/>
</dbReference>
<accession>A0A095TDD0</accession>
<evidence type="ECO:0008006" key="4">
    <source>
        <dbReference type="Google" id="ProtNLM"/>
    </source>
</evidence>
<proteinExistence type="predicted"/>
<dbReference type="InterPro" id="IPR021307">
    <property type="entry name" value="DUF2884"/>
</dbReference>
<dbReference type="NCBIfam" id="NF007913">
    <property type="entry name" value="PRK10626.1"/>
    <property type="match status" value="1"/>
</dbReference>
<dbReference type="Proteomes" id="UP000029577">
    <property type="component" value="Unassembled WGS sequence"/>
</dbReference>
<protein>
    <recommendedName>
        <fullName evidence="4">Periplasmic protein</fullName>
    </recommendedName>
</protein>
<gene>
    <name evidence="2" type="ORF">HA49_06420</name>
</gene>
<feature type="signal peptide" evidence="1">
    <location>
        <begin position="1"/>
        <end position="19"/>
    </location>
</feature>
<sequence>MLREVIAVGVLLATTPAWADYQCPVKPQDDVAVTAQQVVVSGSNGNLTISPQGEMTFNGKPVQADQALRQQAVAYQAALRSDLPWIDQGARQRLETSRSALDKVIVEKLGSDSHVRTRLATLDSGLKTQMDRVIEHRDGGLYFHHAAIDQVRADGEKLVQNAMGGILQDSLNELGSSKSSGDNPLQALMGNLGGLQQSIRSEVSKQEKDFQAFGQQVCGKVGALEQQRKVIWQQVSQ</sequence>
<dbReference type="STRING" id="642227.HA49_06420"/>
<organism evidence="2 3">
    <name type="scientific">Tatumella morbirosei</name>
    <dbReference type="NCBI Taxonomy" id="642227"/>
    <lineage>
        <taxon>Bacteria</taxon>
        <taxon>Pseudomonadati</taxon>
        <taxon>Pseudomonadota</taxon>
        <taxon>Gammaproteobacteria</taxon>
        <taxon>Enterobacterales</taxon>
        <taxon>Erwiniaceae</taxon>
        <taxon>Tatumella</taxon>
    </lineage>
</organism>
<name>A0A095TDD0_9GAMM</name>
<dbReference type="EMBL" id="JPKR02000004">
    <property type="protein sequence ID" value="KGD74916.1"/>
    <property type="molecule type" value="Genomic_DNA"/>
</dbReference>
<dbReference type="AlphaFoldDB" id="A0A095TDD0"/>
<keyword evidence="1" id="KW-0732">Signal</keyword>
<reference evidence="2" key="1">
    <citation type="submission" date="2014-12" db="EMBL/GenBank/DDBJ databases">
        <title>The draft genome of the Tatumella morbirosei type strain, LMG23360T isolated from pineapple rot.</title>
        <authorList>
            <person name="Smits T.H."/>
            <person name="Palmer M."/>
            <person name="Venter S.N."/>
            <person name="Duffy B."/>
            <person name="Steenkamp E.T."/>
            <person name="Chan W.Y."/>
            <person name="Coutinho T.A."/>
            <person name="Coetzee M.P."/>
            <person name="De Maayer P."/>
        </authorList>
    </citation>
    <scope>NUCLEOTIDE SEQUENCE [LARGE SCALE GENOMIC DNA]</scope>
    <source>
        <strain evidence="2">LMG 23360</strain>
    </source>
</reference>
<dbReference type="eggNOG" id="ENOG502Z7J1">
    <property type="taxonomic scope" value="Bacteria"/>
</dbReference>
<evidence type="ECO:0000313" key="2">
    <source>
        <dbReference type="EMBL" id="KGD74916.1"/>
    </source>
</evidence>
<feature type="chain" id="PRO_5001918287" description="Periplasmic protein" evidence="1">
    <location>
        <begin position="20"/>
        <end position="237"/>
    </location>
</feature>
<comment type="caution">
    <text evidence="2">The sequence shown here is derived from an EMBL/GenBank/DDBJ whole genome shotgun (WGS) entry which is preliminary data.</text>
</comment>
<evidence type="ECO:0000256" key="1">
    <source>
        <dbReference type="SAM" id="SignalP"/>
    </source>
</evidence>
<evidence type="ECO:0000313" key="3">
    <source>
        <dbReference type="Proteomes" id="UP000029577"/>
    </source>
</evidence>